<name>A0A1Y1SGX5_9GAMM</name>
<accession>A0A1Y1SGX5</accession>
<dbReference type="AlphaFoldDB" id="A0A1Y1SGX5"/>
<proteinExistence type="predicted"/>
<dbReference type="Gene3D" id="3.30.110.170">
    <property type="entry name" value="Protein of unknown function (DUF541), domain 1"/>
    <property type="match status" value="1"/>
</dbReference>
<gene>
    <name evidence="2" type="ORF">ATO7_03575</name>
</gene>
<dbReference type="Gene3D" id="3.30.70.2970">
    <property type="entry name" value="Protein of unknown function (DUF541), domain 2"/>
    <property type="match status" value="1"/>
</dbReference>
<evidence type="ECO:0000313" key="3">
    <source>
        <dbReference type="Proteomes" id="UP000192342"/>
    </source>
</evidence>
<reference evidence="2 3" key="1">
    <citation type="submission" date="2013-04" db="EMBL/GenBank/DDBJ databases">
        <title>Oceanococcus atlanticus 22II-S10r2 Genome Sequencing.</title>
        <authorList>
            <person name="Lai Q."/>
            <person name="Li G."/>
            <person name="Shao Z."/>
        </authorList>
    </citation>
    <scope>NUCLEOTIDE SEQUENCE [LARGE SCALE GENOMIC DNA]</scope>
    <source>
        <strain evidence="2 3">22II-S10r2</strain>
    </source>
</reference>
<feature type="chain" id="PRO_5012463219" description="DUF541 domain-containing protein" evidence="1">
    <location>
        <begin position="23"/>
        <end position="241"/>
    </location>
</feature>
<dbReference type="InterPro" id="IPR007497">
    <property type="entry name" value="SIMPL/DUF541"/>
</dbReference>
<dbReference type="Proteomes" id="UP000192342">
    <property type="component" value="Unassembled WGS sequence"/>
</dbReference>
<feature type="signal peptide" evidence="1">
    <location>
        <begin position="1"/>
        <end position="22"/>
    </location>
</feature>
<organism evidence="2 3">
    <name type="scientific">Oceanococcus atlanticus</name>
    <dbReference type="NCBI Taxonomy" id="1317117"/>
    <lineage>
        <taxon>Bacteria</taxon>
        <taxon>Pseudomonadati</taxon>
        <taxon>Pseudomonadota</taxon>
        <taxon>Gammaproteobacteria</taxon>
        <taxon>Chromatiales</taxon>
        <taxon>Oceanococcaceae</taxon>
        <taxon>Oceanococcus</taxon>
    </lineage>
</organism>
<dbReference type="Pfam" id="PF04402">
    <property type="entry name" value="SIMPL"/>
    <property type="match status" value="1"/>
</dbReference>
<keyword evidence="1" id="KW-0732">Signal</keyword>
<evidence type="ECO:0000256" key="1">
    <source>
        <dbReference type="SAM" id="SignalP"/>
    </source>
</evidence>
<sequence>MRTAITGLFLVGLAATSTLAVADEQPRRQINVQGQASQLVSPDQATLSISVEGRDKDADGAMSAAGSNAQSVVITLARYTDKNNIRALQTQVRSVVKGTDRSWRKDSGEPMEMLASRQIQVERLAIDKLPDVMRALAKQPLTRIDQVSPSVSNAREIEDEILLLAIDDAKARAGRVAKRLGVELGLPISVHVQQNYAAQPKYAMRAVAMEAVAADAGGGYAATGENEIQAQVNISFELEAP</sequence>
<dbReference type="OrthoDB" id="5700464at2"/>
<comment type="caution">
    <text evidence="2">The sequence shown here is derived from an EMBL/GenBank/DDBJ whole genome shotgun (WGS) entry which is preliminary data.</text>
</comment>
<dbReference type="RefSeq" id="WP_083559596.1">
    <property type="nucleotide sequence ID" value="NZ_AQQV01000001.1"/>
</dbReference>
<evidence type="ECO:0008006" key="4">
    <source>
        <dbReference type="Google" id="ProtNLM"/>
    </source>
</evidence>
<dbReference type="STRING" id="1317117.ATO7_03575"/>
<protein>
    <recommendedName>
        <fullName evidence="4">DUF541 domain-containing protein</fullName>
    </recommendedName>
</protein>
<keyword evidence="3" id="KW-1185">Reference proteome</keyword>
<evidence type="ECO:0000313" key="2">
    <source>
        <dbReference type="EMBL" id="ORE88924.1"/>
    </source>
</evidence>
<dbReference type="PANTHER" id="PTHR34387:SF2">
    <property type="entry name" value="SLR1258 PROTEIN"/>
    <property type="match status" value="1"/>
</dbReference>
<dbReference type="InterPro" id="IPR052022">
    <property type="entry name" value="26kDa_periplasmic_antigen"/>
</dbReference>
<dbReference type="EMBL" id="AQQV01000001">
    <property type="protein sequence ID" value="ORE88924.1"/>
    <property type="molecule type" value="Genomic_DNA"/>
</dbReference>
<dbReference type="GO" id="GO:0006974">
    <property type="term" value="P:DNA damage response"/>
    <property type="evidence" value="ECO:0007669"/>
    <property type="project" value="TreeGrafter"/>
</dbReference>
<dbReference type="PANTHER" id="PTHR34387">
    <property type="entry name" value="SLR1258 PROTEIN"/>
    <property type="match status" value="1"/>
</dbReference>